<protein>
    <submittedName>
        <fullName evidence="2">Uncharacterized protein</fullName>
    </submittedName>
</protein>
<comment type="caution">
    <text evidence="2">The sequence shown here is derived from an EMBL/GenBank/DDBJ whole genome shotgun (WGS) entry which is preliminary data.</text>
</comment>
<evidence type="ECO:0000256" key="1">
    <source>
        <dbReference type="SAM" id="MobiDB-lite"/>
    </source>
</evidence>
<gene>
    <name evidence="2" type="ORF">TE42_09435</name>
</gene>
<proteinExistence type="predicted"/>
<feature type="region of interest" description="Disordered" evidence="1">
    <location>
        <begin position="1"/>
        <end position="37"/>
    </location>
</feature>
<reference evidence="2 3" key="1">
    <citation type="submission" date="2015-01" db="EMBL/GenBank/DDBJ databases">
        <title>Lifestyle Evolution in Cyanobacterial Symbionts of Sponges.</title>
        <authorList>
            <person name="Burgsdorf I."/>
            <person name="Slaby B.M."/>
            <person name="Handley K.M."/>
            <person name="Haber M."/>
            <person name="Blom J."/>
            <person name="Marshall C.W."/>
            <person name="Gilbert J.A."/>
            <person name="Hentschel U."/>
            <person name="Steindler L."/>
        </authorList>
    </citation>
    <scope>NUCLEOTIDE SEQUENCE [LARGE SCALE GENOMIC DNA]</scope>
    <source>
        <strain evidence="2">SP3</strain>
    </source>
</reference>
<dbReference type="Proteomes" id="UP000035067">
    <property type="component" value="Unassembled WGS sequence"/>
</dbReference>
<dbReference type="EMBL" id="JXQG01000076">
    <property type="protein sequence ID" value="KKZ10828.1"/>
    <property type="molecule type" value="Genomic_DNA"/>
</dbReference>
<accession>A0A0G2IVK8</accession>
<dbReference type="AlphaFoldDB" id="A0A0G2IVK8"/>
<organism evidence="2 3">
    <name type="scientific">Candidatus Synechococcus spongiarum SP3</name>
    <dbReference type="NCBI Taxonomy" id="1604020"/>
    <lineage>
        <taxon>Bacteria</taxon>
        <taxon>Bacillati</taxon>
        <taxon>Cyanobacteriota</taxon>
        <taxon>Cyanophyceae</taxon>
        <taxon>Synechococcales</taxon>
        <taxon>Synechococcaceae</taxon>
        <taxon>Synechococcus</taxon>
    </lineage>
</organism>
<evidence type="ECO:0000313" key="2">
    <source>
        <dbReference type="EMBL" id="KKZ10828.1"/>
    </source>
</evidence>
<evidence type="ECO:0000313" key="3">
    <source>
        <dbReference type="Proteomes" id="UP000035067"/>
    </source>
</evidence>
<name>A0A0G2IVK8_9SYNE</name>
<sequence>MGCQPTNRPRNHRNWKGPCDGSAPSCDANTRADPGSNAACTNSNHSLDFSLPVFLDPAQLSGFSWRFRWHGNSHNRVM</sequence>